<feature type="transmembrane region" description="Helical" evidence="4">
    <location>
        <begin position="121"/>
        <end position="141"/>
    </location>
</feature>
<dbReference type="RefSeq" id="WP_142892549.1">
    <property type="nucleotide sequence ID" value="NZ_ML660161.1"/>
</dbReference>
<comment type="catalytic activity">
    <reaction evidence="3">
        <text>2 GTP = 3',3'-c-di-GMP + 2 diphosphate</text>
        <dbReference type="Rhea" id="RHEA:24898"/>
        <dbReference type="ChEBI" id="CHEBI:33019"/>
        <dbReference type="ChEBI" id="CHEBI:37565"/>
        <dbReference type="ChEBI" id="CHEBI:58805"/>
        <dbReference type="EC" id="2.7.7.65"/>
    </reaction>
</comment>
<sequence>MVEGFDVRTLAIINLVLGIVLGVGLFIFAKSHPSFSGFRRIGTGYLLLALGFVLMGFRNYISDWYSIVTANAIIFSGVSAVGVGLLRFYGRPHKLFLIFSAFLLVCLVPIFFYFTFVQNDINQRIIVISSFFSIQCLYLAAELWRYPANIRRGFTRFLSISFAIYGVVFAFRSLWTMEEANIINFMNAGPIHGVSLIIFQILIVTTGYVASWSACLKLENEITIQATIDPLTQTYNRRALDEMASKEVSRSRRLGLPVSVILTDIDLFKQVNDQHGHQVGDTVLVSFARRLKHNLREHDILARFGGEEFLVLLPDTDAPTALKIAEKLRVLVSQKTMTADDEAFDLEITASFGVSASFGKDIDWKALVSKADHALYQAKANGRNKVKGKFDYIQLVAWNDI</sequence>
<dbReference type="EMBL" id="VIKS01000003">
    <property type="protein sequence ID" value="TQV89064.1"/>
    <property type="molecule type" value="Genomic_DNA"/>
</dbReference>
<dbReference type="Proteomes" id="UP000315439">
    <property type="component" value="Unassembled WGS sequence"/>
</dbReference>
<evidence type="ECO:0000256" key="4">
    <source>
        <dbReference type="SAM" id="Phobius"/>
    </source>
</evidence>
<dbReference type="AlphaFoldDB" id="A0A545UHW1"/>
<evidence type="ECO:0000259" key="5">
    <source>
        <dbReference type="PROSITE" id="PS50887"/>
    </source>
</evidence>
<dbReference type="Gene3D" id="3.30.70.270">
    <property type="match status" value="1"/>
</dbReference>
<keyword evidence="4" id="KW-0812">Transmembrane</keyword>
<accession>A0A545UHW1</accession>
<proteinExistence type="predicted"/>
<dbReference type="InterPro" id="IPR000160">
    <property type="entry name" value="GGDEF_dom"/>
</dbReference>
<name>A0A545UHW1_9GAMM</name>
<feature type="transmembrane region" description="Helical" evidence="4">
    <location>
        <begin position="41"/>
        <end position="61"/>
    </location>
</feature>
<dbReference type="PANTHER" id="PTHR45138">
    <property type="entry name" value="REGULATORY COMPONENTS OF SENSORY TRANSDUCTION SYSTEM"/>
    <property type="match status" value="1"/>
</dbReference>
<feature type="transmembrane region" description="Helical" evidence="4">
    <location>
        <begin position="67"/>
        <end position="88"/>
    </location>
</feature>
<dbReference type="CDD" id="cd01949">
    <property type="entry name" value="GGDEF"/>
    <property type="match status" value="1"/>
</dbReference>
<feature type="transmembrane region" description="Helical" evidence="4">
    <location>
        <begin position="12"/>
        <end position="29"/>
    </location>
</feature>
<dbReference type="Pfam" id="PF00990">
    <property type="entry name" value="GGDEF"/>
    <property type="match status" value="1"/>
</dbReference>
<feature type="transmembrane region" description="Helical" evidence="4">
    <location>
        <begin position="95"/>
        <end position="115"/>
    </location>
</feature>
<dbReference type="EC" id="2.7.7.65" evidence="2"/>
<dbReference type="GO" id="GO:0052621">
    <property type="term" value="F:diguanylate cyclase activity"/>
    <property type="evidence" value="ECO:0007669"/>
    <property type="project" value="UniProtKB-EC"/>
</dbReference>
<evidence type="ECO:0000313" key="7">
    <source>
        <dbReference type="Proteomes" id="UP000315439"/>
    </source>
</evidence>
<evidence type="ECO:0000256" key="1">
    <source>
        <dbReference type="ARBA" id="ARBA00001946"/>
    </source>
</evidence>
<reference evidence="6 7" key="1">
    <citation type="submission" date="2019-07" db="EMBL/GenBank/DDBJ databases">
        <title>Draft genome for Aliikangiella sp. M105.</title>
        <authorList>
            <person name="Wang G."/>
        </authorList>
    </citation>
    <scope>NUCLEOTIDE SEQUENCE [LARGE SCALE GENOMIC DNA]</scope>
    <source>
        <strain evidence="6 7">M105</strain>
    </source>
</reference>
<dbReference type="FunFam" id="3.30.70.270:FF:000001">
    <property type="entry name" value="Diguanylate cyclase domain protein"/>
    <property type="match status" value="1"/>
</dbReference>
<organism evidence="6 7">
    <name type="scientific">Aliikangiella coralliicola</name>
    <dbReference type="NCBI Taxonomy" id="2592383"/>
    <lineage>
        <taxon>Bacteria</taxon>
        <taxon>Pseudomonadati</taxon>
        <taxon>Pseudomonadota</taxon>
        <taxon>Gammaproteobacteria</taxon>
        <taxon>Oceanospirillales</taxon>
        <taxon>Pleioneaceae</taxon>
        <taxon>Aliikangiella</taxon>
    </lineage>
</organism>
<feature type="transmembrane region" description="Helical" evidence="4">
    <location>
        <begin position="153"/>
        <end position="171"/>
    </location>
</feature>
<dbReference type="SUPFAM" id="SSF55073">
    <property type="entry name" value="Nucleotide cyclase"/>
    <property type="match status" value="1"/>
</dbReference>
<dbReference type="OrthoDB" id="9812260at2"/>
<dbReference type="NCBIfam" id="TIGR00254">
    <property type="entry name" value="GGDEF"/>
    <property type="match status" value="1"/>
</dbReference>
<keyword evidence="7" id="KW-1185">Reference proteome</keyword>
<feature type="transmembrane region" description="Helical" evidence="4">
    <location>
        <begin position="191"/>
        <end position="210"/>
    </location>
</feature>
<comment type="caution">
    <text evidence="6">The sequence shown here is derived from an EMBL/GenBank/DDBJ whole genome shotgun (WGS) entry which is preliminary data.</text>
</comment>
<keyword evidence="4" id="KW-0472">Membrane</keyword>
<keyword evidence="4" id="KW-1133">Transmembrane helix</keyword>
<dbReference type="InterPro" id="IPR043128">
    <property type="entry name" value="Rev_trsase/Diguanyl_cyclase"/>
</dbReference>
<dbReference type="PANTHER" id="PTHR45138:SF9">
    <property type="entry name" value="DIGUANYLATE CYCLASE DGCM-RELATED"/>
    <property type="match status" value="1"/>
</dbReference>
<dbReference type="InterPro" id="IPR029787">
    <property type="entry name" value="Nucleotide_cyclase"/>
</dbReference>
<gene>
    <name evidence="6" type="ORF">FLL46_05925</name>
</gene>
<protein>
    <recommendedName>
        <fullName evidence="2">diguanylate cyclase</fullName>
        <ecNumber evidence="2">2.7.7.65</ecNumber>
    </recommendedName>
</protein>
<dbReference type="SMART" id="SM00267">
    <property type="entry name" value="GGDEF"/>
    <property type="match status" value="1"/>
</dbReference>
<evidence type="ECO:0000256" key="3">
    <source>
        <dbReference type="ARBA" id="ARBA00034247"/>
    </source>
</evidence>
<dbReference type="InterPro" id="IPR050469">
    <property type="entry name" value="Diguanylate_Cyclase"/>
</dbReference>
<evidence type="ECO:0000313" key="6">
    <source>
        <dbReference type="EMBL" id="TQV89064.1"/>
    </source>
</evidence>
<dbReference type="PROSITE" id="PS50887">
    <property type="entry name" value="GGDEF"/>
    <property type="match status" value="1"/>
</dbReference>
<feature type="domain" description="GGDEF" evidence="5">
    <location>
        <begin position="256"/>
        <end position="391"/>
    </location>
</feature>
<comment type="cofactor">
    <cofactor evidence="1">
        <name>Mg(2+)</name>
        <dbReference type="ChEBI" id="CHEBI:18420"/>
    </cofactor>
</comment>
<evidence type="ECO:0000256" key="2">
    <source>
        <dbReference type="ARBA" id="ARBA00012528"/>
    </source>
</evidence>